<dbReference type="InterPro" id="IPR011055">
    <property type="entry name" value="Dup_hybrid_motif"/>
</dbReference>
<dbReference type="SUPFAM" id="SSF51261">
    <property type="entry name" value="Duplicated hybrid motif"/>
    <property type="match status" value="1"/>
</dbReference>
<feature type="domain" description="M23ase beta-sheet core" evidence="4">
    <location>
        <begin position="297"/>
        <end position="391"/>
    </location>
</feature>
<reference evidence="6 7" key="1">
    <citation type="submission" date="2023-08" db="EMBL/GenBank/DDBJ databases">
        <authorList>
            <person name="Park J.-S."/>
        </authorList>
    </citation>
    <scope>NUCLEOTIDE SEQUENCE [LARGE SCALE GENOMIC DNA]</scope>
    <source>
        <strain evidence="6 7">2205SS18-9</strain>
    </source>
</reference>
<accession>A0ABT9J2V5</accession>
<name>A0ABT9J2V5_9BACL</name>
<gene>
    <name evidence="6" type="ORF">Q5Y73_17590</name>
</gene>
<keyword evidence="1 3" id="KW-0732">Signal</keyword>
<protein>
    <submittedName>
        <fullName evidence="6">Peptidoglycan DD-metalloendopeptidase family protein</fullName>
    </submittedName>
</protein>
<dbReference type="Proteomes" id="UP001231941">
    <property type="component" value="Unassembled WGS sequence"/>
</dbReference>
<dbReference type="InterPro" id="IPR050570">
    <property type="entry name" value="Cell_wall_metabolism_enzyme"/>
</dbReference>
<evidence type="ECO:0000256" key="2">
    <source>
        <dbReference type="SAM" id="Coils"/>
    </source>
</evidence>
<dbReference type="Gene3D" id="6.10.250.3150">
    <property type="match status" value="1"/>
</dbReference>
<evidence type="ECO:0000259" key="5">
    <source>
        <dbReference type="Pfam" id="PF24568"/>
    </source>
</evidence>
<feature type="domain" description="Peptidoglycan hydrolase PcsB coiled-coil" evidence="5">
    <location>
        <begin position="114"/>
        <end position="183"/>
    </location>
</feature>
<evidence type="ECO:0000313" key="7">
    <source>
        <dbReference type="Proteomes" id="UP001231941"/>
    </source>
</evidence>
<comment type="caution">
    <text evidence="6">The sequence shown here is derived from an EMBL/GenBank/DDBJ whole genome shotgun (WGS) entry which is preliminary data.</text>
</comment>
<evidence type="ECO:0000259" key="4">
    <source>
        <dbReference type="Pfam" id="PF01551"/>
    </source>
</evidence>
<organism evidence="6 7">
    <name type="scientific">Chengkuizengella axinellae</name>
    <dbReference type="NCBI Taxonomy" id="3064388"/>
    <lineage>
        <taxon>Bacteria</taxon>
        <taxon>Bacillati</taxon>
        <taxon>Bacillota</taxon>
        <taxon>Bacilli</taxon>
        <taxon>Bacillales</taxon>
        <taxon>Paenibacillaceae</taxon>
        <taxon>Chengkuizengella</taxon>
    </lineage>
</organism>
<feature type="coiled-coil region" evidence="2">
    <location>
        <begin position="33"/>
        <end position="127"/>
    </location>
</feature>
<evidence type="ECO:0000256" key="3">
    <source>
        <dbReference type="SAM" id="SignalP"/>
    </source>
</evidence>
<feature type="coiled-coil region" evidence="2">
    <location>
        <begin position="184"/>
        <end position="211"/>
    </location>
</feature>
<keyword evidence="2" id="KW-0175">Coiled coil</keyword>
<dbReference type="InterPro" id="IPR016047">
    <property type="entry name" value="M23ase_b-sheet_dom"/>
</dbReference>
<proteinExistence type="predicted"/>
<sequence length="398" mass="44811">MLKKVFVVFLLSLFILTSILLPDQGQADDSGNIEQINAQINEAKAKRQQAQKDKQIAIGIIRNYETKIASTEQEIHQLELEIEKKNQEIAELEGKINQTFEELDVTKEELDDAIQRVIDRNELLQSRLYIMYTNGSVSYLDVMLSATSFTDFLERFEALNTILSNDKVLLEERKHDQAIIEEKKASIEATIALLNEDFEELEQKRLDLTQQEKDKAVAISTFNEEKKNQEEVVHEADEIDKESEELMNKLIAERQKLLSKNLKFNGNLAYPLPQDGNYRITSKFGTRTDPFTGKTSSHTGVDIAAPGGTNILASGDGVVIVAEYYYSYGNAVVIDHGSGITTLYGHMKQINVTKGQNVSQGDKIGEVGTTGRSTGNHLHFEVRKDGTRVEPNDYVSLY</sequence>
<dbReference type="InterPro" id="IPR057309">
    <property type="entry name" value="PcsB_CC"/>
</dbReference>
<dbReference type="EMBL" id="JAVAMP010000010">
    <property type="protein sequence ID" value="MDP5275915.1"/>
    <property type="molecule type" value="Genomic_DNA"/>
</dbReference>
<dbReference type="PANTHER" id="PTHR21666">
    <property type="entry name" value="PEPTIDASE-RELATED"/>
    <property type="match status" value="1"/>
</dbReference>
<evidence type="ECO:0000256" key="1">
    <source>
        <dbReference type="ARBA" id="ARBA00022729"/>
    </source>
</evidence>
<dbReference type="Gene3D" id="2.70.70.10">
    <property type="entry name" value="Glucose Permease (Domain IIA)"/>
    <property type="match status" value="1"/>
</dbReference>
<dbReference type="PANTHER" id="PTHR21666:SF289">
    <property type="entry name" value="L-ALA--D-GLU ENDOPEPTIDASE"/>
    <property type="match status" value="1"/>
</dbReference>
<dbReference type="RefSeq" id="WP_305993219.1">
    <property type="nucleotide sequence ID" value="NZ_JAVAMP010000010.1"/>
</dbReference>
<dbReference type="Pfam" id="PF24568">
    <property type="entry name" value="CC_PcsB"/>
    <property type="match status" value="1"/>
</dbReference>
<dbReference type="CDD" id="cd12797">
    <property type="entry name" value="M23_peptidase"/>
    <property type="match status" value="1"/>
</dbReference>
<keyword evidence="7" id="KW-1185">Reference proteome</keyword>
<dbReference type="Pfam" id="PF01551">
    <property type="entry name" value="Peptidase_M23"/>
    <property type="match status" value="1"/>
</dbReference>
<feature type="chain" id="PRO_5047021331" evidence="3">
    <location>
        <begin position="28"/>
        <end position="398"/>
    </location>
</feature>
<evidence type="ECO:0000313" key="6">
    <source>
        <dbReference type="EMBL" id="MDP5275915.1"/>
    </source>
</evidence>
<feature type="signal peptide" evidence="3">
    <location>
        <begin position="1"/>
        <end position="27"/>
    </location>
</feature>